<reference evidence="1 2" key="1">
    <citation type="journal article" date="2019" name="Nat. Ecol. Evol.">
        <title>Megaphylogeny resolves global patterns of mushroom evolution.</title>
        <authorList>
            <person name="Varga T."/>
            <person name="Krizsan K."/>
            <person name="Foldi C."/>
            <person name="Dima B."/>
            <person name="Sanchez-Garcia M."/>
            <person name="Sanchez-Ramirez S."/>
            <person name="Szollosi G.J."/>
            <person name="Szarkandi J.G."/>
            <person name="Papp V."/>
            <person name="Albert L."/>
            <person name="Andreopoulos W."/>
            <person name="Angelini C."/>
            <person name="Antonin V."/>
            <person name="Barry K.W."/>
            <person name="Bougher N.L."/>
            <person name="Buchanan P."/>
            <person name="Buyck B."/>
            <person name="Bense V."/>
            <person name="Catcheside P."/>
            <person name="Chovatia M."/>
            <person name="Cooper J."/>
            <person name="Damon W."/>
            <person name="Desjardin D."/>
            <person name="Finy P."/>
            <person name="Geml J."/>
            <person name="Haridas S."/>
            <person name="Hughes K."/>
            <person name="Justo A."/>
            <person name="Karasinski D."/>
            <person name="Kautmanova I."/>
            <person name="Kiss B."/>
            <person name="Kocsube S."/>
            <person name="Kotiranta H."/>
            <person name="LaButti K.M."/>
            <person name="Lechner B.E."/>
            <person name="Liimatainen K."/>
            <person name="Lipzen A."/>
            <person name="Lukacs Z."/>
            <person name="Mihaltcheva S."/>
            <person name="Morgado L.N."/>
            <person name="Niskanen T."/>
            <person name="Noordeloos M.E."/>
            <person name="Ohm R.A."/>
            <person name="Ortiz-Santana B."/>
            <person name="Ovrebo C."/>
            <person name="Racz N."/>
            <person name="Riley R."/>
            <person name="Savchenko A."/>
            <person name="Shiryaev A."/>
            <person name="Soop K."/>
            <person name="Spirin V."/>
            <person name="Szebenyi C."/>
            <person name="Tomsovsky M."/>
            <person name="Tulloss R.E."/>
            <person name="Uehling J."/>
            <person name="Grigoriev I.V."/>
            <person name="Vagvolgyi C."/>
            <person name="Papp T."/>
            <person name="Martin F.M."/>
            <person name="Miettinen O."/>
            <person name="Hibbett D.S."/>
            <person name="Nagy L.G."/>
        </authorList>
    </citation>
    <scope>NUCLEOTIDE SEQUENCE [LARGE SCALE GENOMIC DNA]</scope>
    <source>
        <strain evidence="1 2">FP101781</strain>
    </source>
</reference>
<evidence type="ECO:0000313" key="1">
    <source>
        <dbReference type="EMBL" id="TEB38211.1"/>
    </source>
</evidence>
<dbReference type="EMBL" id="QPFP01000003">
    <property type="protein sequence ID" value="TEB38211.1"/>
    <property type="molecule type" value="Genomic_DNA"/>
</dbReference>
<dbReference type="Proteomes" id="UP000298030">
    <property type="component" value="Unassembled WGS sequence"/>
</dbReference>
<protein>
    <submittedName>
        <fullName evidence="1">Uncharacterized protein</fullName>
    </submittedName>
</protein>
<comment type="caution">
    <text evidence="1">The sequence shown here is derived from an EMBL/GenBank/DDBJ whole genome shotgun (WGS) entry which is preliminary data.</text>
</comment>
<dbReference type="AlphaFoldDB" id="A0A4Y7TW52"/>
<evidence type="ECO:0000313" key="2">
    <source>
        <dbReference type="Proteomes" id="UP000298030"/>
    </source>
</evidence>
<organism evidence="1 2">
    <name type="scientific">Coprinellus micaceus</name>
    <name type="common">Glistening ink-cap mushroom</name>
    <name type="synonym">Coprinus micaceus</name>
    <dbReference type="NCBI Taxonomy" id="71717"/>
    <lineage>
        <taxon>Eukaryota</taxon>
        <taxon>Fungi</taxon>
        <taxon>Dikarya</taxon>
        <taxon>Basidiomycota</taxon>
        <taxon>Agaricomycotina</taxon>
        <taxon>Agaricomycetes</taxon>
        <taxon>Agaricomycetidae</taxon>
        <taxon>Agaricales</taxon>
        <taxon>Agaricineae</taxon>
        <taxon>Psathyrellaceae</taxon>
        <taxon>Coprinellus</taxon>
    </lineage>
</organism>
<keyword evidence="2" id="KW-1185">Reference proteome</keyword>
<accession>A0A4Y7TW52</accession>
<gene>
    <name evidence="1" type="ORF">FA13DRAFT_1725863</name>
</gene>
<proteinExistence type="predicted"/>
<sequence>MNILQNVSPISHPFGTSFLLRPQALKITIHESIPKIRARIPPSLGCPYHHAAIHFSSYLNLISDDPDTPTANNNRPGDVAYGRRAATLLTVSMAAPFPPWWE</sequence>
<name>A0A4Y7TW52_COPMI</name>